<organism evidence="2 3">
    <name type="scientific">Nitratidesulfovibrio vulgaris (strain DP4)</name>
    <name type="common">Desulfovibrio vulgaris</name>
    <dbReference type="NCBI Taxonomy" id="391774"/>
    <lineage>
        <taxon>Bacteria</taxon>
        <taxon>Pseudomonadati</taxon>
        <taxon>Thermodesulfobacteriota</taxon>
        <taxon>Desulfovibrionia</taxon>
        <taxon>Desulfovibrionales</taxon>
        <taxon>Desulfovibrionaceae</taxon>
        <taxon>Nitratidesulfovibrio</taxon>
    </lineage>
</organism>
<dbReference type="Pfam" id="PF03625">
    <property type="entry name" value="DUF302"/>
    <property type="match status" value="1"/>
</dbReference>
<dbReference type="SMR" id="A0A0H3ABB8"/>
<name>A0A0H3ABB8_NITV4</name>
<dbReference type="InterPro" id="IPR005180">
    <property type="entry name" value="DUF302"/>
</dbReference>
<dbReference type="SUPFAM" id="SSF103247">
    <property type="entry name" value="TT1751-like"/>
    <property type="match status" value="1"/>
</dbReference>
<accession>A0A0H3ABB8</accession>
<dbReference type="CDD" id="cd14797">
    <property type="entry name" value="DUF302"/>
    <property type="match status" value="1"/>
</dbReference>
<dbReference type="Gene3D" id="3.30.310.70">
    <property type="entry name" value="TT1751-like domain"/>
    <property type="match status" value="1"/>
</dbReference>
<protein>
    <recommendedName>
        <fullName evidence="1">DUF302 domain-containing protein</fullName>
    </recommendedName>
</protein>
<gene>
    <name evidence="2" type="ordered locus">Dvul_2704</name>
</gene>
<dbReference type="AlphaFoldDB" id="A0A0H3ABB8"/>
<proteinExistence type="predicted"/>
<sequence length="132" mass="14259">MNAPSPVHHCNAPAEVVWQRVLSMLETLGATVFCTVDHAANASKAGMELPFCRVAIFGKAEVGTPLMQTAPDIALDLPLRCMVREDAGRTVFIHLSPERLAKEYGIPDDHPSLRMMQGALRKLTAAAQGHTA</sequence>
<dbReference type="KEGG" id="dvl:Dvul_2704"/>
<dbReference type="RefSeq" id="WP_010937585.1">
    <property type="nucleotide sequence ID" value="NC_008751.1"/>
</dbReference>
<dbReference type="HOGENOM" id="CLU_116237_3_0_7"/>
<dbReference type="InterPro" id="IPR035923">
    <property type="entry name" value="TT1751-like_sf"/>
</dbReference>
<evidence type="ECO:0000313" key="3">
    <source>
        <dbReference type="Proteomes" id="UP000009173"/>
    </source>
</evidence>
<dbReference type="EMBL" id="CP000527">
    <property type="protein sequence ID" value="ABM29715.1"/>
    <property type="molecule type" value="Genomic_DNA"/>
</dbReference>
<evidence type="ECO:0000313" key="2">
    <source>
        <dbReference type="EMBL" id="ABM29715.1"/>
    </source>
</evidence>
<feature type="domain" description="DUF302" evidence="1">
    <location>
        <begin position="36"/>
        <end position="97"/>
    </location>
</feature>
<reference evidence="3" key="1">
    <citation type="journal article" date="2009" name="Environ. Microbiol.">
        <title>Contribution of mobile genetic elements to Desulfovibrio vulgaris genome plasticity.</title>
        <authorList>
            <person name="Walker C.B."/>
            <person name="Stolyar S."/>
            <person name="Chivian D."/>
            <person name="Pinel N."/>
            <person name="Gabster J.A."/>
            <person name="Dehal P.S."/>
            <person name="He Z."/>
            <person name="Yang Z.K."/>
            <person name="Yen H.C."/>
            <person name="Zhou J."/>
            <person name="Wall J.D."/>
            <person name="Hazen T.C."/>
            <person name="Arkin A.P."/>
            <person name="Stahl D.A."/>
        </authorList>
    </citation>
    <scope>NUCLEOTIDE SEQUENCE [LARGE SCALE GENOMIC DNA]</scope>
    <source>
        <strain evidence="3">DP4</strain>
    </source>
</reference>
<evidence type="ECO:0000259" key="1">
    <source>
        <dbReference type="Pfam" id="PF03625"/>
    </source>
</evidence>
<dbReference type="Proteomes" id="UP000009173">
    <property type="component" value="Chromosome"/>
</dbReference>